<name>A0A9D4ERT2_DREPO</name>
<dbReference type="EMBL" id="JAIWYP010000008">
    <property type="protein sequence ID" value="KAH3784553.1"/>
    <property type="molecule type" value="Genomic_DNA"/>
</dbReference>
<feature type="region of interest" description="Disordered" evidence="1">
    <location>
        <begin position="1"/>
        <end position="84"/>
    </location>
</feature>
<feature type="compositionally biased region" description="Basic and acidic residues" evidence="1">
    <location>
        <begin position="1"/>
        <end position="13"/>
    </location>
</feature>
<protein>
    <submittedName>
        <fullName evidence="2">Uncharacterized protein</fullName>
    </submittedName>
</protein>
<feature type="compositionally biased region" description="Polar residues" evidence="1">
    <location>
        <begin position="32"/>
        <end position="55"/>
    </location>
</feature>
<reference evidence="2" key="1">
    <citation type="journal article" date="2019" name="bioRxiv">
        <title>The Genome of the Zebra Mussel, Dreissena polymorpha: A Resource for Invasive Species Research.</title>
        <authorList>
            <person name="McCartney M.A."/>
            <person name="Auch B."/>
            <person name="Kono T."/>
            <person name="Mallez S."/>
            <person name="Zhang Y."/>
            <person name="Obille A."/>
            <person name="Becker A."/>
            <person name="Abrahante J.E."/>
            <person name="Garbe J."/>
            <person name="Badalamenti J.P."/>
            <person name="Herman A."/>
            <person name="Mangelson H."/>
            <person name="Liachko I."/>
            <person name="Sullivan S."/>
            <person name="Sone E.D."/>
            <person name="Koren S."/>
            <person name="Silverstein K.A.T."/>
            <person name="Beckman K.B."/>
            <person name="Gohl D.M."/>
        </authorList>
    </citation>
    <scope>NUCLEOTIDE SEQUENCE</scope>
    <source>
        <strain evidence="2">Duluth1</strain>
        <tissue evidence="2">Whole animal</tissue>
    </source>
</reference>
<sequence length="84" mass="9572">MKVCHAKLERPVRDMNGGVTSHNKGKKKTWVGHSNEQQRNQAIEENQVSRTSQHTGLGAERCRRDNDELPSNPSRSKARYGKMK</sequence>
<comment type="caution">
    <text evidence="2">The sequence shown here is derived from an EMBL/GenBank/DDBJ whole genome shotgun (WGS) entry which is preliminary data.</text>
</comment>
<evidence type="ECO:0000313" key="3">
    <source>
        <dbReference type="Proteomes" id="UP000828390"/>
    </source>
</evidence>
<dbReference type="Proteomes" id="UP000828390">
    <property type="component" value="Unassembled WGS sequence"/>
</dbReference>
<reference evidence="2" key="2">
    <citation type="submission" date="2020-11" db="EMBL/GenBank/DDBJ databases">
        <authorList>
            <person name="McCartney M.A."/>
            <person name="Auch B."/>
            <person name="Kono T."/>
            <person name="Mallez S."/>
            <person name="Becker A."/>
            <person name="Gohl D.M."/>
            <person name="Silverstein K.A.T."/>
            <person name="Koren S."/>
            <person name="Bechman K.B."/>
            <person name="Herman A."/>
            <person name="Abrahante J.E."/>
            <person name="Garbe J."/>
        </authorList>
    </citation>
    <scope>NUCLEOTIDE SEQUENCE</scope>
    <source>
        <strain evidence="2">Duluth1</strain>
        <tissue evidence="2">Whole animal</tissue>
    </source>
</reference>
<accession>A0A9D4ERT2</accession>
<keyword evidence="3" id="KW-1185">Reference proteome</keyword>
<dbReference type="AlphaFoldDB" id="A0A9D4ERT2"/>
<evidence type="ECO:0000313" key="2">
    <source>
        <dbReference type="EMBL" id="KAH3784553.1"/>
    </source>
</evidence>
<organism evidence="2 3">
    <name type="scientific">Dreissena polymorpha</name>
    <name type="common">Zebra mussel</name>
    <name type="synonym">Mytilus polymorpha</name>
    <dbReference type="NCBI Taxonomy" id="45954"/>
    <lineage>
        <taxon>Eukaryota</taxon>
        <taxon>Metazoa</taxon>
        <taxon>Spiralia</taxon>
        <taxon>Lophotrochozoa</taxon>
        <taxon>Mollusca</taxon>
        <taxon>Bivalvia</taxon>
        <taxon>Autobranchia</taxon>
        <taxon>Heteroconchia</taxon>
        <taxon>Euheterodonta</taxon>
        <taxon>Imparidentia</taxon>
        <taxon>Neoheterodontei</taxon>
        <taxon>Myida</taxon>
        <taxon>Dreissenoidea</taxon>
        <taxon>Dreissenidae</taxon>
        <taxon>Dreissena</taxon>
    </lineage>
</organism>
<gene>
    <name evidence="2" type="ORF">DPMN_162511</name>
</gene>
<evidence type="ECO:0000256" key="1">
    <source>
        <dbReference type="SAM" id="MobiDB-lite"/>
    </source>
</evidence>
<proteinExistence type="predicted"/>